<dbReference type="RefSeq" id="WP_091954528.1">
    <property type="nucleotide sequence ID" value="NZ_FMAI01000002.1"/>
</dbReference>
<dbReference type="Pfam" id="PF00578">
    <property type="entry name" value="AhpC-TSA"/>
    <property type="match status" value="1"/>
</dbReference>
<evidence type="ECO:0000313" key="4">
    <source>
        <dbReference type="Proteomes" id="UP000199184"/>
    </source>
</evidence>
<evidence type="ECO:0000259" key="2">
    <source>
        <dbReference type="PROSITE" id="PS51352"/>
    </source>
</evidence>
<dbReference type="PROSITE" id="PS51352">
    <property type="entry name" value="THIOREDOXIN_2"/>
    <property type="match status" value="1"/>
</dbReference>
<name>A0A1C3UQD8_9BRAD</name>
<feature type="region of interest" description="Disordered" evidence="1">
    <location>
        <begin position="1"/>
        <end position="24"/>
    </location>
</feature>
<evidence type="ECO:0000313" key="3">
    <source>
        <dbReference type="EMBL" id="SCB17557.1"/>
    </source>
</evidence>
<organism evidence="3 4">
    <name type="scientific">Bradyrhizobium shewense</name>
    <dbReference type="NCBI Taxonomy" id="1761772"/>
    <lineage>
        <taxon>Bacteria</taxon>
        <taxon>Pseudomonadati</taxon>
        <taxon>Pseudomonadota</taxon>
        <taxon>Alphaproteobacteria</taxon>
        <taxon>Hyphomicrobiales</taxon>
        <taxon>Nitrobacteraceae</taxon>
        <taxon>Bradyrhizobium</taxon>
    </lineage>
</organism>
<keyword evidence="4" id="KW-1185">Reference proteome</keyword>
<dbReference type="SUPFAM" id="SSF52833">
    <property type="entry name" value="Thioredoxin-like"/>
    <property type="match status" value="1"/>
</dbReference>
<dbReference type="EMBL" id="FMAI01000002">
    <property type="protein sequence ID" value="SCB17557.1"/>
    <property type="molecule type" value="Genomic_DNA"/>
</dbReference>
<dbReference type="Gene3D" id="3.40.30.10">
    <property type="entry name" value="Glutaredoxin"/>
    <property type="match status" value="1"/>
</dbReference>
<protein>
    <submittedName>
        <fullName evidence="3">Peroxiredoxin</fullName>
    </submittedName>
</protein>
<accession>A0A1C3UQD8</accession>
<evidence type="ECO:0000256" key="1">
    <source>
        <dbReference type="SAM" id="MobiDB-lite"/>
    </source>
</evidence>
<gene>
    <name evidence="3" type="ORF">GA0061098_1002276</name>
</gene>
<dbReference type="GO" id="GO:0016491">
    <property type="term" value="F:oxidoreductase activity"/>
    <property type="evidence" value="ECO:0007669"/>
    <property type="project" value="InterPro"/>
</dbReference>
<dbReference type="Proteomes" id="UP000199184">
    <property type="component" value="Unassembled WGS sequence"/>
</dbReference>
<proteinExistence type="predicted"/>
<dbReference type="GO" id="GO:0016209">
    <property type="term" value="F:antioxidant activity"/>
    <property type="evidence" value="ECO:0007669"/>
    <property type="project" value="InterPro"/>
</dbReference>
<sequence length="224" mass="23913">MGDEVSKGRPVSTPMDPSAETLSGSRTLDIRTDRMLSSWLRQAGVPDGALKVNALAPDFLLPEVNGKLVSSLELRQTAPLIVTFVYGTWSPLCAAGLRALHGAIPSIRAAGARAIAITPDTGDLLRNFKRDRRLDLEILSDLDLGVSLSFGLLSVVPADIKSHLLRRGLDLCAPHGFSFWLLPMPATYVLDQRGFIRRACVGPDSITGAKTETVLAALSEIGGA</sequence>
<reference evidence="4" key="1">
    <citation type="submission" date="2016-08" db="EMBL/GenBank/DDBJ databases">
        <authorList>
            <person name="Varghese N."/>
            <person name="Submissions Spin"/>
        </authorList>
    </citation>
    <scope>NUCLEOTIDE SEQUENCE [LARGE SCALE GENOMIC DNA]</scope>
    <source>
        <strain evidence="4">ERR11</strain>
    </source>
</reference>
<dbReference type="InterPro" id="IPR000866">
    <property type="entry name" value="AhpC/TSA"/>
</dbReference>
<dbReference type="InterPro" id="IPR036249">
    <property type="entry name" value="Thioredoxin-like_sf"/>
</dbReference>
<dbReference type="AlphaFoldDB" id="A0A1C3UQD8"/>
<feature type="domain" description="Thioredoxin" evidence="2">
    <location>
        <begin position="50"/>
        <end position="223"/>
    </location>
</feature>
<dbReference type="InterPro" id="IPR013766">
    <property type="entry name" value="Thioredoxin_domain"/>
</dbReference>